<dbReference type="EMBL" id="JYDT01000126">
    <property type="protein sequence ID" value="KRY83976.1"/>
    <property type="molecule type" value="Genomic_DNA"/>
</dbReference>
<evidence type="ECO:0000313" key="2">
    <source>
        <dbReference type="Proteomes" id="UP000054995"/>
    </source>
</evidence>
<evidence type="ECO:0000313" key="1">
    <source>
        <dbReference type="EMBL" id="KRY83976.1"/>
    </source>
</evidence>
<accession>A0A0V1FDB2</accession>
<organism evidence="1 2">
    <name type="scientific">Trichinella pseudospiralis</name>
    <name type="common">Parasitic roundworm</name>
    <dbReference type="NCBI Taxonomy" id="6337"/>
    <lineage>
        <taxon>Eukaryota</taxon>
        <taxon>Metazoa</taxon>
        <taxon>Ecdysozoa</taxon>
        <taxon>Nematoda</taxon>
        <taxon>Enoplea</taxon>
        <taxon>Dorylaimia</taxon>
        <taxon>Trichinellida</taxon>
        <taxon>Trichinellidae</taxon>
        <taxon>Trichinella</taxon>
    </lineage>
</organism>
<sequence length="86" mass="9780">MTPSNDEQSGLLPLCYRGMNLQAAEDEIKGVTKAVKLLKRNISTSGIHLKTFIILLYTKSEKEKILFLHFTEQELKKINDKSESNV</sequence>
<proteinExistence type="predicted"/>
<protein>
    <submittedName>
        <fullName evidence="1">Uncharacterized protein</fullName>
    </submittedName>
</protein>
<comment type="caution">
    <text evidence="1">The sequence shown here is derived from an EMBL/GenBank/DDBJ whole genome shotgun (WGS) entry which is preliminary data.</text>
</comment>
<name>A0A0V1FDB2_TRIPS</name>
<gene>
    <name evidence="1" type="ORF">T4D_6312</name>
</gene>
<dbReference type="AlphaFoldDB" id="A0A0V1FDB2"/>
<reference evidence="1 2" key="1">
    <citation type="submission" date="2015-01" db="EMBL/GenBank/DDBJ databases">
        <title>Evolution of Trichinella species and genotypes.</title>
        <authorList>
            <person name="Korhonen P.K."/>
            <person name="Edoardo P."/>
            <person name="Giuseppe L.R."/>
            <person name="Gasser R.B."/>
        </authorList>
    </citation>
    <scope>NUCLEOTIDE SEQUENCE [LARGE SCALE GENOMIC DNA]</scope>
    <source>
        <strain evidence="1">ISS470</strain>
    </source>
</reference>
<keyword evidence="2" id="KW-1185">Reference proteome</keyword>
<dbReference type="Proteomes" id="UP000054995">
    <property type="component" value="Unassembled WGS sequence"/>
</dbReference>